<accession>A0A2S6IGL9</accession>
<evidence type="ECO:0000256" key="1">
    <source>
        <dbReference type="SAM" id="SignalP"/>
    </source>
</evidence>
<dbReference type="SUPFAM" id="SSF56925">
    <property type="entry name" value="OMPA-like"/>
    <property type="match status" value="1"/>
</dbReference>
<feature type="chain" id="PRO_5015702636" evidence="1">
    <location>
        <begin position="20"/>
        <end position="191"/>
    </location>
</feature>
<proteinExistence type="predicted"/>
<feature type="signal peptide" evidence="1">
    <location>
        <begin position="1"/>
        <end position="19"/>
    </location>
</feature>
<dbReference type="InterPro" id="IPR011250">
    <property type="entry name" value="OMP/PagP_B-barrel"/>
</dbReference>
<organism evidence="3 4">
    <name type="scientific">Nonlabens xylanidelens</name>
    <dbReference type="NCBI Taxonomy" id="191564"/>
    <lineage>
        <taxon>Bacteria</taxon>
        <taxon>Pseudomonadati</taxon>
        <taxon>Bacteroidota</taxon>
        <taxon>Flavobacteriia</taxon>
        <taxon>Flavobacteriales</taxon>
        <taxon>Flavobacteriaceae</taxon>
        <taxon>Nonlabens</taxon>
    </lineage>
</organism>
<protein>
    <submittedName>
        <fullName evidence="3">Outer membrane protein with beta-barrel domain</fullName>
    </submittedName>
</protein>
<evidence type="ECO:0000313" key="4">
    <source>
        <dbReference type="Proteomes" id="UP000239002"/>
    </source>
</evidence>
<comment type="caution">
    <text evidence="3">The sequence shown here is derived from an EMBL/GenBank/DDBJ whole genome shotgun (WGS) entry which is preliminary data.</text>
</comment>
<reference evidence="3 4" key="1">
    <citation type="submission" date="2018-02" db="EMBL/GenBank/DDBJ databases">
        <title>Genomic Encyclopedia of Archaeal and Bacterial Type Strains, Phase II (KMG-II): from individual species to whole genera.</title>
        <authorList>
            <person name="Goeker M."/>
        </authorList>
    </citation>
    <scope>NUCLEOTIDE SEQUENCE [LARGE SCALE GENOMIC DNA]</scope>
    <source>
        <strain evidence="3 4">DSM 16809</strain>
    </source>
</reference>
<feature type="domain" description="Outer membrane protein beta-barrel" evidence="2">
    <location>
        <begin position="23"/>
        <end position="169"/>
    </location>
</feature>
<dbReference type="RefSeq" id="WP_104516308.1">
    <property type="nucleotide sequence ID" value="NZ_MQVW01000012.1"/>
</dbReference>
<dbReference type="InterPro" id="IPR025665">
    <property type="entry name" value="Beta-barrel_OMP_2"/>
</dbReference>
<evidence type="ECO:0000259" key="2">
    <source>
        <dbReference type="Pfam" id="PF13568"/>
    </source>
</evidence>
<dbReference type="Proteomes" id="UP000239002">
    <property type="component" value="Unassembled WGS sequence"/>
</dbReference>
<dbReference type="Pfam" id="PF13568">
    <property type="entry name" value="OMP_b-brl_2"/>
    <property type="match status" value="1"/>
</dbReference>
<keyword evidence="4" id="KW-1185">Reference proteome</keyword>
<dbReference type="AlphaFoldDB" id="A0A2S6IGL9"/>
<dbReference type="EMBL" id="PTJE01000007">
    <property type="protein sequence ID" value="PPK93341.1"/>
    <property type="molecule type" value="Genomic_DNA"/>
</dbReference>
<name>A0A2S6IGL9_9FLAO</name>
<sequence length="191" mass="21447">MKKFLLLVSIIFCGATATAQRSQDVFYGFRLGANYSTLSGGNEKWDDIDSRVGLHASFFAQVALSDSFSLQPELGVSALGVNEKELRLENGDNVQLKTNWLQVSVLARLDLGRRLFILLGPQAGVNVTERDNNDYYNYDFAAVGGIGYKMDENWAVDVRYGYGLSNIFDREFAELEDANNRWFQLGVSYKL</sequence>
<gene>
    <name evidence="3" type="ORF">LY01_02628</name>
</gene>
<evidence type="ECO:0000313" key="3">
    <source>
        <dbReference type="EMBL" id="PPK93341.1"/>
    </source>
</evidence>
<dbReference type="OrthoDB" id="1259003at2"/>
<keyword evidence="1" id="KW-0732">Signal</keyword>